<comment type="similarity">
    <text evidence="1">Belongs to the FAD-binding monooxygenase family.</text>
</comment>
<evidence type="ECO:0000313" key="6">
    <source>
        <dbReference type="Proteomes" id="UP001271007"/>
    </source>
</evidence>
<dbReference type="PANTHER" id="PTHR42877">
    <property type="entry name" value="L-ORNITHINE N(5)-MONOOXYGENASE-RELATED"/>
    <property type="match status" value="1"/>
</dbReference>
<dbReference type="InterPro" id="IPR051209">
    <property type="entry name" value="FAD-bind_Monooxygenase_sf"/>
</dbReference>
<dbReference type="Proteomes" id="UP001271007">
    <property type="component" value="Unassembled WGS sequence"/>
</dbReference>
<organism evidence="5 6">
    <name type="scientific">Extremus antarcticus</name>
    <dbReference type="NCBI Taxonomy" id="702011"/>
    <lineage>
        <taxon>Eukaryota</taxon>
        <taxon>Fungi</taxon>
        <taxon>Dikarya</taxon>
        <taxon>Ascomycota</taxon>
        <taxon>Pezizomycotina</taxon>
        <taxon>Dothideomycetes</taxon>
        <taxon>Dothideomycetidae</taxon>
        <taxon>Mycosphaerellales</taxon>
        <taxon>Extremaceae</taxon>
        <taxon>Extremus</taxon>
    </lineage>
</organism>
<evidence type="ECO:0000313" key="5">
    <source>
        <dbReference type="EMBL" id="KAK3045943.1"/>
    </source>
</evidence>
<dbReference type="GO" id="GO:0004499">
    <property type="term" value="F:N,N-dimethylaniline monooxygenase activity"/>
    <property type="evidence" value="ECO:0007669"/>
    <property type="project" value="InterPro"/>
</dbReference>
<keyword evidence="4" id="KW-0560">Oxidoreductase</keyword>
<keyword evidence="6" id="KW-1185">Reference proteome</keyword>
<proteinExistence type="inferred from homology"/>
<dbReference type="SUPFAM" id="SSF51905">
    <property type="entry name" value="FAD/NAD(P)-binding domain"/>
    <property type="match status" value="2"/>
</dbReference>
<evidence type="ECO:0000256" key="3">
    <source>
        <dbReference type="ARBA" id="ARBA00022827"/>
    </source>
</evidence>
<accession>A0AAJ0DA56</accession>
<dbReference type="InterPro" id="IPR036188">
    <property type="entry name" value="FAD/NAD-bd_sf"/>
</dbReference>
<dbReference type="PANTHER" id="PTHR42877:SF11">
    <property type="entry name" value="MONOOXYGENASE, PUTATIVE (AFU_ORTHOLOGUE AFUA_6G13790)-RELATED"/>
    <property type="match status" value="1"/>
</dbReference>
<evidence type="ECO:0008006" key="7">
    <source>
        <dbReference type="Google" id="ProtNLM"/>
    </source>
</evidence>
<gene>
    <name evidence="5" type="ORF">LTR09_012535</name>
</gene>
<evidence type="ECO:0000256" key="1">
    <source>
        <dbReference type="ARBA" id="ARBA00010139"/>
    </source>
</evidence>
<dbReference type="AlphaFoldDB" id="A0AAJ0DA56"/>
<keyword evidence="3" id="KW-0274">FAD</keyword>
<dbReference type="Pfam" id="PF00743">
    <property type="entry name" value="FMO-like"/>
    <property type="match status" value="1"/>
</dbReference>
<protein>
    <recommendedName>
        <fullName evidence="7">FAD/NAD(P)-binding domain-containing protein</fullName>
    </recommendedName>
</protein>
<comment type="caution">
    <text evidence="5">The sequence shown here is derived from an EMBL/GenBank/DDBJ whole genome shotgun (WGS) entry which is preliminary data.</text>
</comment>
<dbReference type="InterPro" id="IPR020946">
    <property type="entry name" value="Flavin_mOase-like"/>
</dbReference>
<dbReference type="Gene3D" id="3.50.50.60">
    <property type="entry name" value="FAD/NAD(P)-binding domain"/>
    <property type="match status" value="2"/>
</dbReference>
<evidence type="ECO:0000256" key="2">
    <source>
        <dbReference type="ARBA" id="ARBA00022630"/>
    </source>
</evidence>
<keyword evidence="2" id="KW-0285">Flavoprotein</keyword>
<evidence type="ECO:0000256" key="4">
    <source>
        <dbReference type="ARBA" id="ARBA00023002"/>
    </source>
</evidence>
<reference evidence="5" key="1">
    <citation type="submission" date="2023-04" db="EMBL/GenBank/DDBJ databases">
        <title>Black Yeasts Isolated from many extreme environments.</title>
        <authorList>
            <person name="Coleine C."/>
            <person name="Stajich J.E."/>
            <person name="Selbmann L."/>
        </authorList>
    </citation>
    <scope>NUCLEOTIDE SEQUENCE</scope>
    <source>
        <strain evidence="5">CCFEE 5312</strain>
    </source>
</reference>
<dbReference type="GO" id="GO:0050661">
    <property type="term" value="F:NADP binding"/>
    <property type="evidence" value="ECO:0007669"/>
    <property type="project" value="InterPro"/>
</dbReference>
<dbReference type="GO" id="GO:0050660">
    <property type="term" value="F:flavin adenine dinucleotide binding"/>
    <property type="evidence" value="ECO:0007669"/>
    <property type="project" value="InterPro"/>
</dbReference>
<dbReference type="EMBL" id="JAWDJX010000132">
    <property type="protein sequence ID" value="KAK3045943.1"/>
    <property type="molecule type" value="Genomic_DNA"/>
</dbReference>
<name>A0AAJ0DA56_9PEZI</name>
<sequence>MARSTYEVTDQRMGKPHPARVVVIGAGISGIAAVKLFRETFNGKPTELVVYEKNGDVGGTWLENRYPGLSGNIAKGFSCACDIPAHGYTYSWEGNPKWSGPYVGAVEIFEWYKERAKAYGVFDHTHFQHRVTSATWDTITGKWKLTVENTTNQVEFTDECDVLINAGGFLNKWKWPSIDGLDTFDGHLVHSANWDDEYAFEGKSVGVIGSGSSAIQIVPFIQQKAASLVSFNRSPTWITPEFAAEFAPDGKNTVFSDEQIATWVNDPESFLQYRKTVEGGGNGFFATQYKDSDLQRELFATVKATMERRLGREDLASILVPDFAVGCRRMTPGHGYLEALAAPNATVRGDPIRCVTSTGMEMEDGTQFNFDAILCATGFDTSYRPSFPLIGEDGTDLRDKWKDEPRSYLSVAVDGFPNYFMVTGPNFPIANGSVHASLEQTLRYKNGKVDGPVWGPWPGSVLQFIELLGQPRWEDYKIEYKSHNRFQFLGKGRTEIEETGGDMAWYVSEPERKHTNHNT</sequence>